<gene>
    <name evidence="1" type="ORF">F442_06917</name>
</gene>
<evidence type="ECO:0000313" key="1">
    <source>
        <dbReference type="EMBL" id="ETP46917.1"/>
    </source>
</evidence>
<evidence type="ECO:0000313" key="2">
    <source>
        <dbReference type="Proteomes" id="UP000018948"/>
    </source>
</evidence>
<organism evidence="1 2">
    <name type="scientific">Phytophthora nicotianae P10297</name>
    <dbReference type="NCBI Taxonomy" id="1317064"/>
    <lineage>
        <taxon>Eukaryota</taxon>
        <taxon>Sar</taxon>
        <taxon>Stramenopiles</taxon>
        <taxon>Oomycota</taxon>
        <taxon>Peronosporomycetes</taxon>
        <taxon>Peronosporales</taxon>
        <taxon>Peronosporaceae</taxon>
        <taxon>Phytophthora</taxon>
    </lineage>
</organism>
<comment type="caution">
    <text evidence="1">The sequence shown here is derived from an EMBL/GenBank/DDBJ whole genome shotgun (WGS) entry which is preliminary data.</text>
</comment>
<reference evidence="1" key="1">
    <citation type="submission" date="2013-11" db="EMBL/GenBank/DDBJ databases">
        <title>The Genome Sequence of Phytophthora parasitica P10297.</title>
        <authorList>
            <consortium name="The Broad Institute Genomics Platform"/>
            <person name="Russ C."/>
            <person name="Tyler B."/>
            <person name="Panabieres F."/>
            <person name="Shan W."/>
            <person name="Tripathy S."/>
            <person name="Grunwald N."/>
            <person name="Machado M."/>
            <person name="Johnson C.S."/>
            <person name="Walker B."/>
            <person name="Young S.K."/>
            <person name="Zeng Q."/>
            <person name="Gargeya S."/>
            <person name="Fitzgerald M."/>
            <person name="Haas B."/>
            <person name="Abouelleil A."/>
            <person name="Allen A.W."/>
            <person name="Alvarado L."/>
            <person name="Arachchi H.M."/>
            <person name="Berlin A.M."/>
            <person name="Chapman S.B."/>
            <person name="Gainer-Dewar J."/>
            <person name="Goldberg J."/>
            <person name="Griggs A."/>
            <person name="Gujja S."/>
            <person name="Hansen M."/>
            <person name="Howarth C."/>
            <person name="Imamovic A."/>
            <person name="Ireland A."/>
            <person name="Larimer J."/>
            <person name="McCowan C."/>
            <person name="Murphy C."/>
            <person name="Pearson M."/>
            <person name="Poon T.W."/>
            <person name="Priest M."/>
            <person name="Roberts A."/>
            <person name="Saif S."/>
            <person name="Shea T."/>
            <person name="Sisk P."/>
            <person name="Sykes S."/>
            <person name="Wortman J."/>
            <person name="Nusbaum C."/>
            <person name="Birren B."/>
        </authorList>
    </citation>
    <scope>NUCLEOTIDE SEQUENCE [LARGE SCALE GENOMIC DNA]</scope>
    <source>
        <strain evidence="1">P10297</strain>
    </source>
</reference>
<dbReference type="EMBL" id="ANIY01001417">
    <property type="protein sequence ID" value="ETP46917.1"/>
    <property type="molecule type" value="Genomic_DNA"/>
</dbReference>
<protein>
    <submittedName>
        <fullName evidence="1">Uncharacterized protein</fullName>
    </submittedName>
</protein>
<dbReference type="AlphaFoldDB" id="W2ZHS2"/>
<dbReference type="Proteomes" id="UP000018948">
    <property type="component" value="Unassembled WGS sequence"/>
</dbReference>
<proteinExistence type="predicted"/>
<sequence>MVYPHKIPNDKLYDRTKATHFDTISSAVAGEYSGTFFADQLAYPRIASCQHTSAQA</sequence>
<accession>W2ZHS2</accession>
<name>W2ZHS2_PHYNI</name>